<dbReference type="PROSITE" id="PS51677">
    <property type="entry name" value="NODB"/>
    <property type="match status" value="1"/>
</dbReference>
<dbReference type="GO" id="GO:0005576">
    <property type="term" value="C:extracellular region"/>
    <property type="evidence" value="ECO:0007669"/>
    <property type="project" value="UniProtKB-SubCell"/>
</dbReference>
<evidence type="ECO:0000256" key="2">
    <source>
        <dbReference type="ARBA" id="ARBA00022729"/>
    </source>
</evidence>
<dbReference type="Proteomes" id="UP000243688">
    <property type="component" value="Unassembled WGS sequence"/>
</dbReference>
<dbReference type="AlphaFoldDB" id="A0A2A6E199"/>
<evidence type="ECO:0000259" key="4">
    <source>
        <dbReference type="PROSITE" id="PS51677"/>
    </source>
</evidence>
<protein>
    <recommendedName>
        <fullName evidence="4">NodB homology domain-containing protein</fullName>
    </recommendedName>
</protein>
<gene>
    <name evidence="5" type="ORF">BLM47_05540</name>
</gene>
<evidence type="ECO:0000313" key="6">
    <source>
        <dbReference type="Proteomes" id="UP000243688"/>
    </source>
</evidence>
<dbReference type="InterPro" id="IPR051398">
    <property type="entry name" value="Polysacch_Deacetylase"/>
</dbReference>
<evidence type="ECO:0000256" key="3">
    <source>
        <dbReference type="SAM" id="SignalP"/>
    </source>
</evidence>
<accession>A0A2A6E199</accession>
<reference evidence="5 6" key="1">
    <citation type="submission" date="2016-12" db="EMBL/GenBank/DDBJ databases">
        <title>Candidatus Reconcilibacillus cellulovorans genome.</title>
        <authorList>
            <person name="Kolinko S."/>
            <person name="Wu Y.-W."/>
            <person name="Tachea F."/>
            <person name="Denzel E."/>
            <person name="Hiras J."/>
            <person name="Baecker N."/>
            <person name="Chan L.J."/>
            <person name="Eichorst S.A."/>
            <person name="Frey D."/>
            <person name="Adams P.D."/>
            <person name="Pray T."/>
            <person name="Tanjore D."/>
            <person name="Petzold C.J."/>
            <person name="Gladden J.M."/>
            <person name="Simmons B.A."/>
            <person name="Singer S.W."/>
        </authorList>
    </citation>
    <scope>NUCLEOTIDE SEQUENCE [LARGE SCALE GENOMIC DNA]</scope>
    <source>
        <strain evidence="5">JTherm</strain>
    </source>
</reference>
<dbReference type="InterPro" id="IPR011330">
    <property type="entry name" value="Glyco_hydro/deAcase_b/a-brl"/>
</dbReference>
<feature type="chain" id="PRO_5038719758" description="NodB homology domain-containing protein" evidence="3">
    <location>
        <begin position="35"/>
        <end position="290"/>
    </location>
</feature>
<dbReference type="InterPro" id="IPR002509">
    <property type="entry name" value="NODB_dom"/>
</dbReference>
<evidence type="ECO:0000256" key="1">
    <source>
        <dbReference type="ARBA" id="ARBA00004613"/>
    </source>
</evidence>
<dbReference type="GO" id="GO:0016810">
    <property type="term" value="F:hydrolase activity, acting on carbon-nitrogen (but not peptide) bonds"/>
    <property type="evidence" value="ECO:0007669"/>
    <property type="project" value="InterPro"/>
</dbReference>
<dbReference type="EMBL" id="MOXJ01000009">
    <property type="protein sequence ID" value="PDO10794.1"/>
    <property type="molecule type" value="Genomic_DNA"/>
</dbReference>
<dbReference type="Gene3D" id="3.20.20.370">
    <property type="entry name" value="Glycoside hydrolase/deacetylase"/>
    <property type="match status" value="1"/>
</dbReference>
<feature type="domain" description="NodB homology" evidence="4">
    <location>
        <begin position="102"/>
        <end position="290"/>
    </location>
</feature>
<evidence type="ECO:0000313" key="5">
    <source>
        <dbReference type="EMBL" id="PDO10794.1"/>
    </source>
</evidence>
<dbReference type="PANTHER" id="PTHR34216:SF3">
    <property type="entry name" value="POLY-BETA-1,6-N-ACETYL-D-GLUCOSAMINE N-DEACETYLASE"/>
    <property type="match status" value="1"/>
</dbReference>
<comment type="caution">
    <text evidence="5">The sequence shown here is derived from an EMBL/GenBank/DDBJ whole genome shotgun (WGS) entry which is preliminary data.</text>
</comment>
<dbReference type="SUPFAM" id="SSF88713">
    <property type="entry name" value="Glycoside hydrolase/deacetylase"/>
    <property type="match status" value="1"/>
</dbReference>
<sequence length="290" mass="32470">MMETKQRRGRNAVTRKQLWCAALALALLPLSRWFDDGAEQIHYRNKVAVLTYHHLNDAESDVTVSPERFASHLQALKRNGFHVIPMQQFIGFLQHREQVPPNAVVITFDDGYESVYRFAYPMLKAENMTATVFLIVGYVGRPGFLNWDQIAEMRRGGFEFYSHSYMSHETATVDGRSVTPLVGPLSDASGGRRETEAEYEARVLGDLTTADRILAAKLGNRVNLLCLPHGQYSSALLRIARRADIAYVFTGIKGFNTSHERLIKRINAGSPDVTAAKLVAELATGRWAGD</sequence>
<proteinExistence type="predicted"/>
<dbReference type="Pfam" id="PF01522">
    <property type="entry name" value="Polysacc_deac_1"/>
    <property type="match status" value="1"/>
</dbReference>
<feature type="signal peptide" evidence="3">
    <location>
        <begin position="1"/>
        <end position="34"/>
    </location>
</feature>
<comment type="subcellular location">
    <subcellularLocation>
        <location evidence="1">Secreted</location>
    </subcellularLocation>
</comment>
<keyword evidence="2 3" id="KW-0732">Signal</keyword>
<dbReference type="GO" id="GO:0005975">
    <property type="term" value="P:carbohydrate metabolic process"/>
    <property type="evidence" value="ECO:0007669"/>
    <property type="project" value="InterPro"/>
</dbReference>
<name>A0A2A6E199_9BACL</name>
<dbReference type="PANTHER" id="PTHR34216">
    <property type="match status" value="1"/>
</dbReference>
<organism evidence="5 6">
    <name type="scientific">Candidatus Reconcilbacillus cellulovorans</name>
    <dbReference type="NCBI Taxonomy" id="1906605"/>
    <lineage>
        <taxon>Bacteria</taxon>
        <taxon>Bacillati</taxon>
        <taxon>Bacillota</taxon>
        <taxon>Bacilli</taxon>
        <taxon>Bacillales</taxon>
        <taxon>Paenibacillaceae</taxon>
        <taxon>Candidatus Reconcilbacillus</taxon>
    </lineage>
</organism>
<dbReference type="CDD" id="cd10918">
    <property type="entry name" value="CE4_NodB_like_5s_6s"/>
    <property type="match status" value="1"/>
</dbReference>